<dbReference type="PROSITE" id="PS51257">
    <property type="entry name" value="PROKAR_LIPOPROTEIN"/>
    <property type="match status" value="1"/>
</dbReference>
<dbReference type="RefSeq" id="WP_107883460.1">
    <property type="nucleotide sequence ID" value="NZ_PYSG01000002.1"/>
</dbReference>
<dbReference type="Proteomes" id="UP000240506">
    <property type="component" value="Unassembled WGS sequence"/>
</dbReference>
<dbReference type="EMBL" id="PYSG01000002">
    <property type="protein sequence ID" value="PTA50958.1"/>
    <property type="molecule type" value="Genomic_DNA"/>
</dbReference>
<comment type="caution">
    <text evidence="1">The sequence shown here is derived from an EMBL/GenBank/DDBJ whole genome shotgun (WGS) entry which is preliminary data.</text>
</comment>
<evidence type="ECO:0000313" key="2">
    <source>
        <dbReference type="Proteomes" id="UP000240506"/>
    </source>
</evidence>
<gene>
    <name evidence="1" type="ORF">C9I43_10810</name>
</gene>
<protein>
    <recommendedName>
        <fullName evidence="3">Lipoprotein</fullName>
    </recommendedName>
</protein>
<evidence type="ECO:0000313" key="1">
    <source>
        <dbReference type="EMBL" id="PTA50958.1"/>
    </source>
</evidence>
<proteinExistence type="predicted"/>
<reference evidence="1 2" key="1">
    <citation type="submission" date="2018-03" db="EMBL/GenBank/DDBJ databases">
        <authorList>
            <person name="Dailey F.E."/>
        </authorList>
    </citation>
    <scope>NUCLEOTIDE SEQUENCE [LARGE SCALE GENOMIC DNA]</scope>
    <source>
        <strain evidence="1 2">CW7</strain>
    </source>
</reference>
<evidence type="ECO:0008006" key="3">
    <source>
        <dbReference type="Google" id="ProtNLM"/>
    </source>
</evidence>
<sequence length="110" mass="12684">MNRIWGWGLTLMLFSCTSIENGFSELNSSHPFKKWLITLNSDYGEGRYYMFSAVDFTETGIRHPSLERLKKLISLHANIPEDCKKYMKIIDSTRHLYEGGGESIIVKCSE</sequence>
<keyword evidence="2" id="KW-1185">Reference proteome</keyword>
<organism evidence="1 2">
    <name type="scientific">Shewanella morhuae</name>
    <dbReference type="NCBI Taxonomy" id="365591"/>
    <lineage>
        <taxon>Bacteria</taxon>
        <taxon>Pseudomonadati</taxon>
        <taxon>Pseudomonadota</taxon>
        <taxon>Gammaproteobacteria</taxon>
        <taxon>Alteromonadales</taxon>
        <taxon>Shewanellaceae</taxon>
        <taxon>Shewanella</taxon>
    </lineage>
</organism>
<reference evidence="1 2" key="2">
    <citation type="submission" date="2018-04" db="EMBL/GenBank/DDBJ databases">
        <title>Genomic sequence of a freshwater isolate of Shewanella morhuae.</title>
        <authorList>
            <person name="Castillo D.E."/>
            <person name="Gram L."/>
        </authorList>
    </citation>
    <scope>NUCLEOTIDE SEQUENCE [LARGE SCALE GENOMIC DNA]</scope>
    <source>
        <strain evidence="1 2">CW7</strain>
    </source>
</reference>
<name>A0ABX5HVP9_9GAMM</name>
<accession>A0ABX5HVP9</accession>